<accession>C4J770</accession>
<name>C4J770_MAIZE</name>
<evidence type="ECO:0000313" key="1">
    <source>
        <dbReference type="EMBL" id="ACR37020.1"/>
    </source>
</evidence>
<proteinExistence type="evidence at transcript level"/>
<sequence>MKNFDLSPLSVCTSLFRCSLICSRHCRHVALSSIFFLFCCLGEDGL</sequence>
<reference evidence="1" key="1">
    <citation type="journal article" date="2009" name="PLoS Genet.">
        <title>Sequencing, mapping, and analysis of 27,455 maize full-length cDNAs.</title>
        <authorList>
            <person name="Soderlund C."/>
            <person name="Descour A."/>
            <person name="Kudrna D."/>
            <person name="Bomhoff M."/>
            <person name="Boyd L."/>
            <person name="Currie J."/>
            <person name="Angelova A."/>
            <person name="Collura K."/>
            <person name="Wissotski M."/>
            <person name="Ashley E."/>
            <person name="Morrow D."/>
            <person name="Fernandes J."/>
            <person name="Walbot V."/>
            <person name="Yu Y."/>
        </authorList>
    </citation>
    <scope>NUCLEOTIDE SEQUENCE</scope>
    <source>
        <strain evidence="1">B73</strain>
    </source>
</reference>
<dbReference type="AlphaFoldDB" id="C4J770"/>
<protein>
    <submittedName>
        <fullName evidence="1">Uncharacterized protein</fullName>
    </submittedName>
</protein>
<organism evidence="1">
    <name type="scientific">Zea mays</name>
    <name type="common">Maize</name>
    <dbReference type="NCBI Taxonomy" id="4577"/>
    <lineage>
        <taxon>Eukaryota</taxon>
        <taxon>Viridiplantae</taxon>
        <taxon>Streptophyta</taxon>
        <taxon>Embryophyta</taxon>
        <taxon>Tracheophyta</taxon>
        <taxon>Spermatophyta</taxon>
        <taxon>Magnoliopsida</taxon>
        <taxon>Liliopsida</taxon>
        <taxon>Poales</taxon>
        <taxon>Poaceae</taxon>
        <taxon>PACMAD clade</taxon>
        <taxon>Panicoideae</taxon>
        <taxon>Andropogonodae</taxon>
        <taxon>Andropogoneae</taxon>
        <taxon>Tripsacinae</taxon>
        <taxon>Zea</taxon>
    </lineage>
</organism>
<dbReference type="EMBL" id="BT086667">
    <property type="protein sequence ID" value="ACR37020.1"/>
    <property type="molecule type" value="mRNA"/>
</dbReference>